<evidence type="ECO:0000259" key="4">
    <source>
        <dbReference type="SMART" id="SM00560"/>
    </source>
</evidence>
<dbReference type="Gene3D" id="2.60.120.1440">
    <property type="match status" value="1"/>
</dbReference>
<keyword evidence="2" id="KW-1015">Disulfide bond</keyword>
<keyword evidence="1" id="KW-0732">Signal</keyword>
<feature type="transmembrane region" description="Helical" evidence="3">
    <location>
        <begin position="80"/>
        <end position="106"/>
    </location>
</feature>
<gene>
    <name evidence="5" type="ORF">Pan97_38420</name>
</gene>
<evidence type="ECO:0000256" key="3">
    <source>
        <dbReference type="SAM" id="Phobius"/>
    </source>
</evidence>
<keyword evidence="3" id="KW-0812">Transmembrane</keyword>
<organism evidence="5 6">
    <name type="scientific">Bremerella volcania</name>
    <dbReference type="NCBI Taxonomy" id="2527984"/>
    <lineage>
        <taxon>Bacteria</taxon>
        <taxon>Pseudomonadati</taxon>
        <taxon>Planctomycetota</taxon>
        <taxon>Planctomycetia</taxon>
        <taxon>Pirellulales</taxon>
        <taxon>Pirellulaceae</taxon>
        <taxon>Bremerella</taxon>
    </lineage>
</organism>
<dbReference type="InterPro" id="IPR013320">
    <property type="entry name" value="ConA-like_dom_sf"/>
</dbReference>
<dbReference type="RefSeq" id="WP_144975174.1">
    <property type="nucleotide sequence ID" value="NZ_CP036289.1"/>
</dbReference>
<dbReference type="Proteomes" id="UP000318626">
    <property type="component" value="Chromosome"/>
</dbReference>
<keyword evidence="3" id="KW-1133">Transmembrane helix</keyword>
<reference evidence="6" key="1">
    <citation type="submission" date="2019-02" db="EMBL/GenBank/DDBJ databases">
        <title>Deep-cultivation of Planctomycetes and their phenomic and genomic characterization uncovers novel biology.</title>
        <authorList>
            <person name="Wiegand S."/>
            <person name="Jogler M."/>
            <person name="Boedeker C."/>
            <person name="Pinto D."/>
            <person name="Vollmers J."/>
            <person name="Rivas-Marin E."/>
            <person name="Kohn T."/>
            <person name="Peeters S.H."/>
            <person name="Heuer A."/>
            <person name="Rast P."/>
            <person name="Oberbeckmann S."/>
            <person name="Bunk B."/>
            <person name="Jeske O."/>
            <person name="Meyerdierks A."/>
            <person name="Storesund J.E."/>
            <person name="Kallscheuer N."/>
            <person name="Luecker S."/>
            <person name="Lage O.M."/>
            <person name="Pohl T."/>
            <person name="Merkel B.J."/>
            <person name="Hornburger P."/>
            <person name="Mueller R.-W."/>
            <person name="Bruemmer F."/>
            <person name="Labrenz M."/>
            <person name="Spormann A.M."/>
            <person name="Op den Camp H."/>
            <person name="Overmann J."/>
            <person name="Amann R."/>
            <person name="Jetten M.S.M."/>
            <person name="Mascher T."/>
            <person name="Medema M.H."/>
            <person name="Devos D.P."/>
            <person name="Kaster A.-K."/>
            <person name="Ovreas L."/>
            <person name="Rohde M."/>
            <person name="Galperin M.Y."/>
            <person name="Jogler C."/>
        </authorList>
    </citation>
    <scope>NUCLEOTIDE SEQUENCE [LARGE SCALE GENOMIC DNA]</scope>
    <source>
        <strain evidence="6">Pan97</strain>
    </source>
</reference>
<protein>
    <submittedName>
        <fullName evidence="5">FecR protein</fullName>
    </submittedName>
</protein>
<evidence type="ECO:0000313" key="5">
    <source>
        <dbReference type="EMBL" id="QDU76785.1"/>
    </source>
</evidence>
<name>A0A518CC35_9BACT</name>
<dbReference type="OrthoDB" id="258532at2"/>
<dbReference type="GO" id="GO:0016989">
    <property type="term" value="F:sigma factor antagonist activity"/>
    <property type="evidence" value="ECO:0007669"/>
    <property type="project" value="TreeGrafter"/>
</dbReference>
<dbReference type="InterPro" id="IPR006860">
    <property type="entry name" value="FecR"/>
</dbReference>
<dbReference type="Pfam" id="PF04773">
    <property type="entry name" value="FecR"/>
    <property type="match status" value="1"/>
</dbReference>
<dbReference type="PANTHER" id="PTHR30273:SF2">
    <property type="entry name" value="PROTEIN FECR"/>
    <property type="match status" value="1"/>
</dbReference>
<evidence type="ECO:0000313" key="6">
    <source>
        <dbReference type="Proteomes" id="UP000318626"/>
    </source>
</evidence>
<keyword evidence="3" id="KW-0472">Membrane</keyword>
<dbReference type="AlphaFoldDB" id="A0A518CC35"/>
<sequence length="545" mass="60452">MNENYSEIESLLYDWEAGTISDADLAHLQTLLKEDPEARQFYVQWQMLTTTLDLQPHAARPSLTDDLLTRSRPQHAQSISFGWASIAAFALAACVLLSAGLIWSFLSVGSGSTPIASRGGGEPQENTSQGIAILTRLVEPAWPEGQPARQVGEALTSGRFQLEDGVAQIEFFCGATVVLEGPADIELESSSHALVRQGKIRAIVPPAARGFSLDTDKMRVVDLGTEFGMAVSLDSVEVQVFDGEVELHPQAKTARRITTGQGVSVGKAGDLIDSATRPEAFIGIGELESLSLQQDKQRYAQWKTWSDAIRGDSRLVTYYAFDQLTDWQRRLGCDRVPANRDLDGAIIGAKVVNGRWPEKNALEFKQPADRVRVNIPGEFTSLTFSCWTRIDSLDRMYNSLFLTDSYDKGEPHWQILDSGQLYFSIRPVERAINNGPKDYKALSPSFWNPSLQGKWIHLAVTCDWDSRTIVHYLNGRELSRHEVPAAQMPETAQIGTASIGNWELPTLPDAEFAVRNLNGRIDEFMIFSSALTSDEIQDIYYHGKP</sequence>
<feature type="domain" description="LamG-like jellyroll fold" evidence="4">
    <location>
        <begin position="380"/>
        <end position="534"/>
    </location>
</feature>
<dbReference type="InterPro" id="IPR012373">
    <property type="entry name" value="Ferrdict_sens_TM"/>
</dbReference>
<dbReference type="Pfam" id="PF13385">
    <property type="entry name" value="Laminin_G_3"/>
    <property type="match status" value="1"/>
</dbReference>
<dbReference type="InterPro" id="IPR006558">
    <property type="entry name" value="LamG-like"/>
</dbReference>
<keyword evidence="6" id="KW-1185">Reference proteome</keyword>
<dbReference type="PANTHER" id="PTHR30273">
    <property type="entry name" value="PERIPLASMIC SIGNAL SENSOR AND SIGMA FACTOR ACTIVATOR FECR-RELATED"/>
    <property type="match status" value="1"/>
</dbReference>
<dbReference type="EMBL" id="CP036289">
    <property type="protein sequence ID" value="QDU76785.1"/>
    <property type="molecule type" value="Genomic_DNA"/>
</dbReference>
<proteinExistence type="predicted"/>
<dbReference type="KEGG" id="bvo:Pan97_38420"/>
<evidence type="ECO:0000256" key="1">
    <source>
        <dbReference type="ARBA" id="ARBA00022729"/>
    </source>
</evidence>
<dbReference type="SUPFAM" id="SSF49899">
    <property type="entry name" value="Concanavalin A-like lectins/glucanases"/>
    <property type="match status" value="1"/>
</dbReference>
<evidence type="ECO:0000256" key="2">
    <source>
        <dbReference type="ARBA" id="ARBA00023157"/>
    </source>
</evidence>
<accession>A0A518CC35</accession>
<dbReference type="SMART" id="SM00560">
    <property type="entry name" value="LamGL"/>
    <property type="match status" value="1"/>
</dbReference>
<dbReference type="Gene3D" id="2.60.120.200">
    <property type="match status" value="1"/>
</dbReference>